<reference evidence="2 3" key="1">
    <citation type="submission" date="2014-04" db="EMBL/GenBank/DDBJ databases">
        <authorList>
            <consortium name="DOE Joint Genome Institute"/>
            <person name="Kuo A."/>
            <person name="Martino E."/>
            <person name="Perotto S."/>
            <person name="Kohler A."/>
            <person name="Nagy L.G."/>
            <person name="Floudas D."/>
            <person name="Copeland A."/>
            <person name="Barry K.W."/>
            <person name="Cichocki N."/>
            <person name="Veneault-Fourrey C."/>
            <person name="LaButti K."/>
            <person name="Lindquist E.A."/>
            <person name="Lipzen A."/>
            <person name="Lundell T."/>
            <person name="Morin E."/>
            <person name="Murat C."/>
            <person name="Sun H."/>
            <person name="Tunlid A."/>
            <person name="Henrissat B."/>
            <person name="Grigoriev I.V."/>
            <person name="Hibbett D.S."/>
            <person name="Martin F."/>
            <person name="Nordberg H.P."/>
            <person name="Cantor M.N."/>
            <person name="Hua S.X."/>
        </authorList>
    </citation>
    <scope>NUCLEOTIDE SEQUENCE [LARGE SCALE GENOMIC DNA]</scope>
    <source>
        <strain evidence="2 3">Zn</strain>
    </source>
</reference>
<gene>
    <name evidence="2" type="ORF">OIDMADRAFT_25896</name>
</gene>
<dbReference type="InterPro" id="IPR024535">
    <property type="entry name" value="RHGA/B-epi-like_pectate_lyase"/>
</dbReference>
<dbReference type="InterPro" id="IPR036514">
    <property type="entry name" value="SGNH_hydro_sf"/>
</dbReference>
<reference evidence="3" key="2">
    <citation type="submission" date="2015-01" db="EMBL/GenBank/DDBJ databases">
        <title>Evolutionary Origins and Diversification of the Mycorrhizal Mutualists.</title>
        <authorList>
            <consortium name="DOE Joint Genome Institute"/>
            <consortium name="Mycorrhizal Genomics Consortium"/>
            <person name="Kohler A."/>
            <person name="Kuo A."/>
            <person name="Nagy L.G."/>
            <person name="Floudas D."/>
            <person name="Copeland A."/>
            <person name="Barry K.W."/>
            <person name="Cichocki N."/>
            <person name="Veneault-Fourrey C."/>
            <person name="LaButti K."/>
            <person name="Lindquist E.A."/>
            <person name="Lipzen A."/>
            <person name="Lundell T."/>
            <person name="Morin E."/>
            <person name="Murat C."/>
            <person name="Riley R."/>
            <person name="Ohm R."/>
            <person name="Sun H."/>
            <person name="Tunlid A."/>
            <person name="Henrissat B."/>
            <person name="Grigoriev I.V."/>
            <person name="Hibbett D.S."/>
            <person name="Martin F."/>
        </authorList>
    </citation>
    <scope>NUCLEOTIDE SEQUENCE [LARGE SCALE GENOMIC DNA]</scope>
    <source>
        <strain evidence="3">Zn</strain>
    </source>
</reference>
<dbReference type="CDD" id="cd01823">
    <property type="entry name" value="SEST_like"/>
    <property type="match status" value="1"/>
</dbReference>
<dbReference type="SUPFAM" id="SSF52266">
    <property type="entry name" value="SGNH hydrolase"/>
    <property type="match status" value="1"/>
</dbReference>
<dbReference type="Gene3D" id="3.40.50.1110">
    <property type="entry name" value="SGNH hydrolase"/>
    <property type="match status" value="1"/>
</dbReference>
<dbReference type="EMBL" id="KN832872">
    <property type="protein sequence ID" value="KIN05335.1"/>
    <property type="molecule type" value="Genomic_DNA"/>
</dbReference>
<evidence type="ECO:0000259" key="1">
    <source>
        <dbReference type="Pfam" id="PF12708"/>
    </source>
</evidence>
<dbReference type="Gene3D" id="2.160.20.10">
    <property type="entry name" value="Single-stranded right-handed beta-helix, Pectin lyase-like"/>
    <property type="match status" value="2"/>
</dbReference>
<dbReference type="InterPro" id="IPR037460">
    <property type="entry name" value="SEST-like"/>
</dbReference>
<dbReference type="OrthoDB" id="1046782at2759"/>
<feature type="domain" description="Rhamnogalacturonase A/B/Epimerase-like pectate lyase" evidence="1">
    <location>
        <begin position="540"/>
        <end position="602"/>
    </location>
</feature>
<dbReference type="Proteomes" id="UP000054321">
    <property type="component" value="Unassembled WGS sequence"/>
</dbReference>
<proteinExistence type="predicted"/>
<accession>A0A0C3HQN4</accession>
<feature type="domain" description="Rhamnogalacturonase A/B/Epimerase-like pectate lyase" evidence="1">
    <location>
        <begin position="191"/>
        <end position="392"/>
    </location>
</feature>
<dbReference type="Pfam" id="PF12708">
    <property type="entry name" value="Pect-lyase_RHGA_epim"/>
    <property type="match status" value="2"/>
</dbReference>
<dbReference type="GO" id="GO:0016788">
    <property type="term" value="F:hydrolase activity, acting on ester bonds"/>
    <property type="evidence" value="ECO:0007669"/>
    <property type="project" value="InterPro"/>
</dbReference>
<dbReference type="CDD" id="cd23668">
    <property type="entry name" value="GH55_beta13glucanase-like"/>
    <property type="match status" value="1"/>
</dbReference>
<dbReference type="InterPro" id="IPR011050">
    <property type="entry name" value="Pectin_lyase_fold/virulence"/>
</dbReference>
<sequence>MTDAKSFSPSLIVISFLAFFNVINALFNGQPYTGSQSQIQELQQIASASRAQIANAPIAQPASDVTASVNKHQNTSDTTIAAARAVVASAIAQQRIVNKARVQNPLRNSYTSRHSSSTKRRAVNVQPLTLPNDAVTAAAALVAEVDAAAKFKNGSKGSASITKRQSTSFWMEGVAHLGTQPLGNNASYKVWRSVKDYGAKGDGVTDDTAAINLAISDGNRCGANCESSSVKGALVYFPAGTYLVSQTIISMYNTQLVGNPNDIPTIKASSSFVGLGVISSDQYYANGNDTDQGAYVAGLHWQVAQATSLQNINFVQTTSASTTQQGIYCENGSGGWMNDLVFYGGNFGLYGGEQQFTSNDLTFSGCNTAVQTIWDWGWTWKGIQVISCGVGFSLLGQDGVTRGTGSFLLQDAVIEQTTTGILMAPPEAGNATGTTSILLDNVAFSDVTVPVKDSSGNTILTGANPLIIDIWDLGNEYYNNDPVANPEGQTMIFSNGTFLNSSRTAALVIPNSGGSGTGYANDWYFTRNKPQYETYSAADFINMKDYAKGDGVTDDTAAFKAVLENWGQLGGANAIIYVPAGTYILTDTIFVGAGTKIVGECWAQLMASGANFADESTPHVMVQVGSEGGQTSNVEISDLLFTATGKLNGLVAVEWNMNADGQGTAGMWDSHFRIGGAIGTGFQVANCPANADASCTGGAMLLHLTTTASAYIENVWLWIADHDIDDANNTQINVLVARGMLIESTQALWMYGTASEHALLYQYQFYQASTILAGMIQTESPYYQPGIAPPGPFGGFLGTFNGDPTLNISNCGIDAQGKRIFSISDSIWALLTRTGCDGAWAVTIIGSTDITITGAGLYSWFQSYNEGCVNTANCQQALIQLGGNTTNILVQNVITIGALEMISSQDDYLFAEIVAMTNLNSVGYPWWSVVNIFSIPDLTVAPDNPNFFGLGDSFAAGIGAHCGDILLDDPQNGGCKKCEGAYPYQLWKDPGHIGLGDRSVFHFYACSGAKTGGVVNPPDPGKDSQVAQMQALPPGSMDNVGFSTLSIGGNNVGFSRILKSCIFFDLSSCGEERARTESRIASAELQTNLTNTYRQIIALMPVINFKLYVTGYARFFNAIDERCNSKKFVPAFGAELTTALREWVNDDVIALNIAINQAINTVNQEMADAGSQRFIRYVDIDAQYENHRFCDPWPDWKSDAWFFAPATGDETAQTGTSPNWNYNIFNDTGTVDLTQIDPDTCTDDADNNDDWGQMFMCGFAQYYAENNATIDPSQIYYSDPSDGDALPSSFQFNLFLPTWLEKSFHPKSIGLGSEAFKIWLYWFIHY</sequence>
<dbReference type="GO" id="GO:0004650">
    <property type="term" value="F:polygalacturonase activity"/>
    <property type="evidence" value="ECO:0007669"/>
    <property type="project" value="InterPro"/>
</dbReference>
<dbReference type="SUPFAM" id="SSF51126">
    <property type="entry name" value="Pectin lyase-like"/>
    <property type="match status" value="2"/>
</dbReference>
<dbReference type="PANTHER" id="PTHR33928">
    <property type="entry name" value="POLYGALACTURONASE QRT3"/>
    <property type="match status" value="1"/>
</dbReference>
<name>A0A0C3HQN4_OIDMZ</name>
<evidence type="ECO:0000313" key="2">
    <source>
        <dbReference type="EMBL" id="KIN05335.1"/>
    </source>
</evidence>
<dbReference type="HOGENOM" id="CLU_258629_0_0_1"/>
<dbReference type="InParanoid" id="A0A0C3HQN4"/>
<organism evidence="2 3">
    <name type="scientific">Oidiodendron maius (strain Zn)</name>
    <dbReference type="NCBI Taxonomy" id="913774"/>
    <lineage>
        <taxon>Eukaryota</taxon>
        <taxon>Fungi</taxon>
        <taxon>Dikarya</taxon>
        <taxon>Ascomycota</taxon>
        <taxon>Pezizomycotina</taxon>
        <taxon>Leotiomycetes</taxon>
        <taxon>Leotiomycetes incertae sedis</taxon>
        <taxon>Myxotrichaceae</taxon>
        <taxon>Oidiodendron</taxon>
    </lineage>
</organism>
<keyword evidence="2" id="KW-0378">Hydrolase</keyword>
<keyword evidence="3" id="KW-1185">Reference proteome</keyword>
<dbReference type="InterPro" id="IPR039279">
    <property type="entry name" value="QRT3-like"/>
</dbReference>
<dbReference type="PANTHER" id="PTHR33928:SF2">
    <property type="entry name" value="PECTATE LYASE SUPERFAMILY PROTEIN DOMAIN-CONTAINING PROTEIN-RELATED"/>
    <property type="match status" value="1"/>
</dbReference>
<evidence type="ECO:0000313" key="3">
    <source>
        <dbReference type="Proteomes" id="UP000054321"/>
    </source>
</evidence>
<dbReference type="STRING" id="913774.A0A0C3HQN4"/>
<dbReference type="InterPro" id="IPR012334">
    <property type="entry name" value="Pectin_lyas_fold"/>
</dbReference>
<protein>
    <submittedName>
        <fullName evidence="2">Glycoside hydrolase family 55 protein</fullName>
    </submittedName>
</protein>